<dbReference type="Proteomes" id="UP000287033">
    <property type="component" value="Unassembled WGS sequence"/>
</dbReference>
<name>A0A401RI01_CHIPU</name>
<comment type="caution">
    <text evidence="2">The sequence shown here is derived from an EMBL/GenBank/DDBJ whole genome shotgun (WGS) entry which is preliminary data.</text>
</comment>
<reference evidence="2 3" key="1">
    <citation type="journal article" date="2018" name="Nat. Ecol. Evol.">
        <title>Shark genomes provide insights into elasmobranch evolution and the origin of vertebrates.</title>
        <authorList>
            <person name="Hara Y"/>
            <person name="Yamaguchi K"/>
            <person name="Onimaru K"/>
            <person name="Kadota M"/>
            <person name="Koyanagi M"/>
            <person name="Keeley SD"/>
            <person name="Tatsumi K"/>
            <person name="Tanaka K"/>
            <person name="Motone F"/>
            <person name="Kageyama Y"/>
            <person name="Nozu R"/>
            <person name="Adachi N"/>
            <person name="Nishimura O"/>
            <person name="Nakagawa R"/>
            <person name="Tanegashima C"/>
            <person name="Kiyatake I"/>
            <person name="Matsumoto R"/>
            <person name="Murakumo K"/>
            <person name="Nishida K"/>
            <person name="Terakita A"/>
            <person name="Kuratani S"/>
            <person name="Sato K"/>
            <person name="Hyodo S Kuraku.S."/>
        </authorList>
    </citation>
    <scope>NUCLEOTIDE SEQUENCE [LARGE SCALE GENOMIC DNA]</scope>
</reference>
<evidence type="ECO:0000313" key="3">
    <source>
        <dbReference type="Proteomes" id="UP000287033"/>
    </source>
</evidence>
<protein>
    <submittedName>
        <fullName evidence="2">Uncharacterized protein</fullName>
    </submittedName>
</protein>
<dbReference type="AlphaFoldDB" id="A0A401RI01"/>
<feature type="compositionally biased region" description="Basic and acidic residues" evidence="1">
    <location>
        <begin position="12"/>
        <end position="31"/>
    </location>
</feature>
<gene>
    <name evidence="2" type="ORF">chiPu_0021582</name>
</gene>
<feature type="region of interest" description="Disordered" evidence="1">
    <location>
        <begin position="1"/>
        <end position="31"/>
    </location>
</feature>
<keyword evidence="3" id="KW-1185">Reference proteome</keyword>
<evidence type="ECO:0000313" key="2">
    <source>
        <dbReference type="EMBL" id="GCC17782.1"/>
    </source>
</evidence>
<organism evidence="2 3">
    <name type="scientific">Chiloscyllium punctatum</name>
    <name type="common">Brownbanded bambooshark</name>
    <name type="synonym">Hemiscyllium punctatum</name>
    <dbReference type="NCBI Taxonomy" id="137246"/>
    <lineage>
        <taxon>Eukaryota</taxon>
        <taxon>Metazoa</taxon>
        <taxon>Chordata</taxon>
        <taxon>Craniata</taxon>
        <taxon>Vertebrata</taxon>
        <taxon>Chondrichthyes</taxon>
        <taxon>Elasmobranchii</taxon>
        <taxon>Galeomorphii</taxon>
        <taxon>Galeoidea</taxon>
        <taxon>Orectolobiformes</taxon>
        <taxon>Hemiscylliidae</taxon>
        <taxon>Chiloscyllium</taxon>
    </lineage>
</organism>
<accession>A0A401RI01</accession>
<proteinExistence type="predicted"/>
<dbReference type="EMBL" id="BEZZ01004236">
    <property type="protein sequence ID" value="GCC17782.1"/>
    <property type="molecule type" value="Genomic_DNA"/>
</dbReference>
<sequence length="88" mass="9593">MGWLNGALPDLSLRRDADREEGGREGGRVSRERCCEKRLQAGRSPGSLCDFETRLVDTVSAVFQHTVLLRPVGEAKNSTSCTRGATNS</sequence>
<evidence type="ECO:0000256" key="1">
    <source>
        <dbReference type="SAM" id="MobiDB-lite"/>
    </source>
</evidence>